<keyword evidence="5" id="KW-0349">Heme</keyword>
<keyword evidence="10" id="KW-0408">Iron</keyword>
<evidence type="ECO:0000256" key="11">
    <source>
        <dbReference type="ARBA" id="ARBA00023136"/>
    </source>
</evidence>
<protein>
    <recommendedName>
        <fullName evidence="15">Cytochrome P450</fullName>
    </recommendedName>
</protein>
<dbReference type="GO" id="GO:0020037">
    <property type="term" value="F:heme binding"/>
    <property type="evidence" value="ECO:0007669"/>
    <property type="project" value="InterPro"/>
</dbReference>
<feature type="signal peptide" evidence="12">
    <location>
        <begin position="1"/>
        <end position="16"/>
    </location>
</feature>
<reference evidence="13" key="1">
    <citation type="submission" date="2021-06" db="EMBL/GenBank/DDBJ databases">
        <authorList>
            <person name="Hodson N. C."/>
            <person name="Mongue J. A."/>
            <person name="Jaron S. K."/>
        </authorList>
    </citation>
    <scope>NUCLEOTIDE SEQUENCE</scope>
</reference>
<name>A0A8J2IY37_9HEXA</name>
<keyword evidence="6" id="KW-0479">Metal-binding</keyword>
<proteinExistence type="inferred from homology"/>
<feature type="chain" id="PRO_5035211373" description="Cytochrome P450" evidence="12">
    <location>
        <begin position="17"/>
        <end position="311"/>
    </location>
</feature>
<comment type="subcellular location">
    <subcellularLocation>
        <location evidence="3">Endoplasmic reticulum membrane</location>
    </subcellularLocation>
    <subcellularLocation>
        <location evidence="2">Microsome membrane</location>
    </subcellularLocation>
</comment>
<dbReference type="InterPro" id="IPR001128">
    <property type="entry name" value="Cyt_P450"/>
</dbReference>
<evidence type="ECO:0000256" key="1">
    <source>
        <dbReference type="ARBA" id="ARBA00001971"/>
    </source>
</evidence>
<dbReference type="AlphaFoldDB" id="A0A8J2IY37"/>
<organism evidence="13 14">
    <name type="scientific">Allacma fusca</name>
    <dbReference type="NCBI Taxonomy" id="39272"/>
    <lineage>
        <taxon>Eukaryota</taxon>
        <taxon>Metazoa</taxon>
        <taxon>Ecdysozoa</taxon>
        <taxon>Arthropoda</taxon>
        <taxon>Hexapoda</taxon>
        <taxon>Collembola</taxon>
        <taxon>Symphypleona</taxon>
        <taxon>Sminthuridae</taxon>
        <taxon>Allacma</taxon>
    </lineage>
</organism>
<dbReference type="InterPro" id="IPR050196">
    <property type="entry name" value="Cytochrome_P450_Monoox"/>
</dbReference>
<keyword evidence="9" id="KW-0560">Oxidoreductase</keyword>
<accession>A0A8J2IY37</accession>
<evidence type="ECO:0000256" key="10">
    <source>
        <dbReference type="ARBA" id="ARBA00023004"/>
    </source>
</evidence>
<keyword evidence="12" id="KW-0732">Signal</keyword>
<evidence type="ECO:0000313" key="13">
    <source>
        <dbReference type="EMBL" id="CAG7648263.1"/>
    </source>
</evidence>
<keyword evidence="11" id="KW-0472">Membrane</keyword>
<evidence type="ECO:0000256" key="9">
    <source>
        <dbReference type="ARBA" id="ARBA00023002"/>
    </source>
</evidence>
<evidence type="ECO:0000256" key="2">
    <source>
        <dbReference type="ARBA" id="ARBA00004524"/>
    </source>
</evidence>
<evidence type="ECO:0000256" key="8">
    <source>
        <dbReference type="ARBA" id="ARBA00022848"/>
    </source>
</evidence>
<gene>
    <name evidence="13" type="ORF">AFUS01_LOCUS652</name>
</gene>
<keyword evidence="14" id="KW-1185">Reference proteome</keyword>
<evidence type="ECO:0000256" key="12">
    <source>
        <dbReference type="SAM" id="SignalP"/>
    </source>
</evidence>
<dbReference type="PANTHER" id="PTHR24291:SF189">
    <property type="entry name" value="CYTOCHROME P450 4C3-RELATED"/>
    <property type="match status" value="1"/>
</dbReference>
<comment type="caution">
    <text evidence="13">The sequence shown here is derived from an EMBL/GenBank/DDBJ whole genome shotgun (WGS) entry which is preliminary data.</text>
</comment>
<evidence type="ECO:0000256" key="4">
    <source>
        <dbReference type="ARBA" id="ARBA00010617"/>
    </source>
</evidence>
<dbReference type="EMBL" id="CAJVCH010003343">
    <property type="protein sequence ID" value="CAG7648263.1"/>
    <property type="molecule type" value="Genomic_DNA"/>
</dbReference>
<evidence type="ECO:0000256" key="7">
    <source>
        <dbReference type="ARBA" id="ARBA00022824"/>
    </source>
</evidence>
<dbReference type="GO" id="GO:0004497">
    <property type="term" value="F:monooxygenase activity"/>
    <property type="evidence" value="ECO:0007669"/>
    <property type="project" value="InterPro"/>
</dbReference>
<keyword evidence="8" id="KW-0492">Microsome</keyword>
<evidence type="ECO:0000256" key="3">
    <source>
        <dbReference type="ARBA" id="ARBA00004586"/>
    </source>
</evidence>
<dbReference type="OrthoDB" id="1470350at2759"/>
<dbReference type="Proteomes" id="UP000708208">
    <property type="component" value="Unassembled WGS sequence"/>
</dbReference>
<dbReference type="GO" id="GO:0005789">
    <property type="term" value="C:endoplasmic reticulum membrane"/>
    <property type="evidence" value="ECO:0007669"/>
    <property type="project" value="UniProtKB-SubCell"/>
</dbReference>
<dbReference type="Pfam" id="PF00067">
    <property type="entry name" value="p450"/>
    <property type="match status" value="1"/>
</dbReference>
<keyword evidence="7" id="KW-0256">Endoplasmic reticulum</keyword>
<evidence type="ECO:0000256" key="5">
    <source>
        <dbReference type="ARBA" id="ARBA00022617"/>
    </source>
</evidence>
<comment type="similarity">
    <text evidence="4">Belongs to the cytochrome P450 family.</text>
</comment>
<evidence type="ECO:0008006" key="15">
    <source>
        <dbReference type="Google" id="ProtNLM"/>
    </source>
</evidence>
<evidence type="ECO:0000313" key="14">
    <source>
        <dbReference type="Proteomes" id="UP000708208"/>
    </source>
</evidence>
<dbReference type="GO" id="GO:0016705">
    <property type="term" value="F:oxidoreductase activity, acting on paired donors, with incorporation or reduction of molecular oxygen"/>
    <property type="evidence" value="ECO:0007669"/>
    <property type="project" value="InterPro"/>
</dbReference>
<dbReference type="GO" id="GO:0005506">
    <property type="term" value="F:iron ion binding"/>
    <property type="evidence" value="ECO:0007669"/>
    <property type="project" value="InterPro"/>
</dbReference>
<dbReference type="PANTHER" id="PTHR24291">
    <property type="entry name" value="CYTOCHROME P450 FAMILY 4"/>
    <property type="match status" value="1"/>
</dbReference>
<comment type="cofactor">
    <cofactor evidence="1">
        <name>heme</name>
        <dbReference type="ChEBI" id="CHEBI:30413"/>
    </cofactor>
</comment>
<evidence type="ECO:0000256" key="6">
    <source>
        <dbReference type="ARBA" id="ARBA00022723"/>
    </source>
</evidence>
<sequence length="311" mass="36184">MIAILLVVIVLTVTFAYFLFGPESKTTKFINSIPGPKTYPIVGNAVQLAEKRDVLNQLLRWQRQFGGRYRIIIGPVKHLKIIESPLLLNKGPPYSFFRSWLGNGLLISKGIKWKNRRKLLTHAFHFKMLEVFQQVSNEQSMVLVELMRRSHENHEACPIHYMFSLCALGIICEAAMGTKLRCQEEPTLYAQAVIKQTQLMFKRSVSPWLYPKFIWSRSPDGKEEKKNVEILRKFIYQIIAERKTVYKKEQKWLCTGETDVTSKNKRLAFLDLLIEIQSTTETILTDEDIYDETATFTFEVSVYAWEISTYI</sequence>